<organism evidence="11 12">
    <name type="scientific">Lentzea alba</name>
    <dbReference type="NCBI Taxonomy" id="2714351"/>
    <lineage>
        <taxon>Bacteria</taxon>
        <taxon>Bacillati</taxon>
        <taxon>Actinomycetota</taxon>
        <taxon>Actinomycetes</taxon>
        <taxon>Pseudonocardiales</taxon>
        <taxon>Pseudonocardiaceae</taxon>
        <taxon>Lentzea</taxon>
    </lineage>
</organism>
<evidence type="ECO:0000256" key="3">
    <source>
        <dbReference type="ARBA" id="ARBA00022679"/>
    </source>
</evidence>
<dbReference type="GO" id="GO:0005524">
    <property type="term" value="F:ATP binding"/>
    <property type="evidence" value="ECO:0007669"/>
    <property type="project" value="UniProtKB-UniRule"/>
</dbReference>
<reference evidence="11 12" key="1">
    <citation type="submission" date="2020-03" db="EMBL/GenBank/DDBJ databases">
        <title>Isolation and identification of active actinomycetes.</title>
        <authorList>
            <person name="Sun X."/>
        </authorList>
    </citation>
    <scope>NUCLEOTIDE SEQUENCE [LARGE SCALE GENOMIC DNA]</scope>
    <source>
        <strain evidence="11 12">NEAU-D13</strain>
    </source>
</reference>
<dbReference type="SUPFAM" id="SSF56112">
    <property type="entry name" value="Protein kinase-like (PK-like)"/>
    <property type="match status" value="1"/>
</dbReference>
<evidence type="ECO:0000256" key="6">
    <source>
        <dbReference type="ARBA" id="ARBA00022840"/>
    </source>
</evidence>
<feature type="binding site" evidence="7">
    <location>
        <position position="44"/>
    </location>
    <ligand>
        <name>ATP</name>
        <dbReference type="ChEBI" id="CHEBI:30616"/>
    </ligand>
</feature>
<dbReference type="EMBL" id="JAAMPJ010000001">
    <property type="protein sequence ID" value="NGY57652.1"/>
    <property type="molecule type" value="Genomic_DNA"/>
</dbReference>
<proteinExistence type="inferred from homology"/>
<gene>
    <name evidence="11" type="ORF">G7043_01760</name>
</gene>
<evidence type="ECO:0000256" key="9">
    <source>
        <dbReference type="SAM" id="Phobius"/>
    </source>
</evidence>
<evidence type="ECO:0000259" key="10">
    <source>
        <dbReference type="PROSITE" id="PS50011"/>
    </source>
</evidence>
<feature type="compositionally biased region" description="Low complexity" evidence="8">
    <location>
        <begin position="340"/>
        <end position="399"/>
    </location>
</feature>
<dbReference type="CDD" id="cd14014">
    <property type="entry name" value="STKc_PknB_like"/>
    <property type="match status" value="1"/>
</dbReference>
<keyword evidence="9" id="KW-0472">Membrane</keyword>
<keyword evidence="11" id="KW-0723">Serine/threonine-protein kinase</keyword>
<dbReference type="InterPro" id="IPR008271">
    <property type="entry name" value="Ser/Thr_kinase_AS"/>
</dbReference>
<dbReference type="Gene3D" id="1.10.510.10">
    <property type="entry name" value="Transferase(Phosphotransferase) domain 1"/>
    <property type="match status" value="1"/>
</dbReference>
<dbReference type="SMART" id="SM00220">
    <property type="entry name" value="S_TKc"/>
    <property type="match status" value="1"/>
</dbReference>
<keyword evidence="5 11" id="KW-0418">Kinase</keyword>
<keyword evidence="9" id="KW-1133">Transmembrane helix</keyword>
<comment type="similarity">
    <text evidence="1">Belongs to the protein kinase superfamily. NEK Ser/Thr protein kinase family. NIMA subfamily.</text>
</comment>
<feature type="transmembrane region" description="Helical" evidence="9">
    <location>
        <begin position="305"/>
        <end position="326"/>
    </location>
</feature>
<keyword evidence="12" id="KW-1185">Reference proteome</keyword>
<evidence type="ECO:0000256" key="2">
    <source>
        <dbReference type="ARBA" id="ARBA00012513"/>
    </source>
</evidence>
<protein>
    <recommendedName>
        <fullName evidence="2">non-specific serine/threonine protein kinase</fullName>
        <ecNumber evidence="2">2.7.11.1</ecNumber>
    </recommendedName>
</protein>
<feature type="region of interest" description="Disordered" evidence="8">
    <location>
        <begin position="331"/>
        <end position="399"/>
    </location>
</feature>
<keyword evidence="9" id="KW-0812">Transmembrane</keyword>
<dbReference type="AlphaFoldDB" id="A0A7C9VLG2"/>
<feature type="domain" description="Protein kinase" evidence="10">
    <location>
        <begin position="15"/>
        <end position="265"/>
    </location>
</feature>
<evidence type="ECO:0000313" key="11">
    <source>
        <dbReference type="EMBL" id="NGY57652.1"/>
    </source>
</evidence>
<evidence type="ECO:0000256" key="8">
    <source>
        <dbReference type="SAM" id="MobiDB-lite"/>
    </source>
</evidence>
<sequence length="528" mass="56450">MPRVGEATRLVAGRYATIRELGRGGMGVVWLAEDRVIGRQVALKELRTTETERVLREARTAGRLNSPNVVGIYDVIVEDGVTYLVMELVEAPTLSEVMATRHLTEDEVADIGLQTLNALEAAHAAGIVHRDVKPSNIMVLPDGRVKLADFGIARAMDDPGLTATGGIMGSPGYMAPELFAGKPPSPSSDLWALGATMFHASEGRAPFHRDTTAATMHAIMYEEPVLQRTKGPLAATIMALLTQNDAQRPTAAQLRERLSDRTKVVTPPTQSEQTVVIEPVTTFVAPQPTRDDEWNDEKPKSRKKIGVFAGAAAAVVVIALAAIFVFKPETPGKASAQQGPSSSEQPTSQSSTASSTPSSSAPASSSSAAPSSQSSAPKPTQVTQPNQPAPTTTQPKPQRQTLAFSRYLSGNGWHYSGTSNIPVPAGFTVENTGGLGKLLANAEANTKPLYSCQINNSEDRMTSSSSNCEGQRVYDARPLGYVFTVKPTDVNVLPLYRCNAGGHHFDSVVTNCEGDQYKNEFMHGWVIA</sequence>
<keyword evidence="3" id="KW-0808">Transferase</keyword>
<dbReference type="Proteomes" id="UP000481360">
    <property type="component" value="Unassembled WGS sequence"/>
</dbReference>
<keyword evidence="4 7" id="KW-0547">Nucleotide-binding</keyword>
<dbReference type="InterPro" id="IPR050660">
    <property type="entry name" value="NEK_Ser/Thr_kinase"/>
</dbReference>
<dbReference type="PANTHER" id="PTHR43671:SF13">
    <property type="entry name" value="SERINE_THREONINE-PROTEIN KINASE NEK2"/>
    <property type="match status" value="1"/>
</dbReference>
<dbReference type="GO" id="GO:0004674">
    <property type="term" value="F:protein serine/threonine kinase activity"/>
    <property type="evidence" value="ECO:0007669"/>
    <property type="project" value="UniProtKB-KW"/>
</dbReference>
<dbReference type="PROSITE" id="PS00107">
    <property type="entry name" value="PROTEIN_KINASE_ATP"/>
    <property type="match status" value="1"/>
</dbReference>
<evidence type="ECO:0000256" key="1">
    <source>
        <dbReference type="ARBA" id="ARBA00010886"/>
    </source>
</evidence>
<dbReference type="InterPro" id="IPR011009">
    <property type="entry name" value="Kinase-like_dom_sf"/>
</dbReference>
<accession>A0A7C9VLG2</accession>
<dbReference type="Gene3D" id="3.30.200.20">
    <property type="entry name" value="Phosphorylase Kinase, domain 1"/>
    <property type="match status" value="1"/>
</dbReference>
<keyword evidence="6 7" id="KW-0067">ATP-binding</keyword>
<evidence type="ECO:0000313" key="12">
    <source>
        <dbReference type="Proteomes" id="UP000481360"/>
    </source>
</evidence>
<dbReference type="EC" id="2.7.11.1" evidence="2"/>
<name>A0A7C9VLG2_9PSEU</name>
<dbReference type="PROSITE" id="PS00108">
    <property type="entry name" value="PROTEIN_KINASE_ST"/>
    <property type="match status" value="1"/>
</dbReference>
<comment type="caution">
    <text evidence="11">The sequence shown here is derived from an EMBL/GenBank/DDBJ whole genome shotgun (WGS) entry which is preliminary data.</text>
</comment>
<dbReference type="Pfam" id="PF00069">
    <property type="entry name" value="Pkinase"/>
    <property type="match status" value="1"/>
</dbReference>
<dbReference type="InterPro" id="IPR000719">
    <property type="entry name" value="Prot_kinase_dom"/>
</dbReference>
<dbReference type="PANTHER" id="PTHR43671">
    <property type="entry name" value="SERINE/THREONINE-PROTEIN KINASE NEK"/>
    <property type="match status" value="1"/>
</dbReference>
<evidence type="ECO:0000256" key="4">
    <source>
        <dbReference type="ARBA" id="ARBA00022741"/>
    </source>
</evidence>
<dbReference type="InterPro" id="IPR017441">
    <property type="entry name" value="Protein_kinase_ATP_BS"/>
</dbReference>
<evidence type="ECO:0000256" key="7">
    <source>
        <dbReference type="PROSITE-ProRule" id="PRU10141"/>
    </source>
</evidence>
<dbReference type="PROSITE" id="PS50011">
    <property type="entry name" value="PROTEIN_KINASE_DOM"/>
    <property type="match status" value="1"/>
</dbReference>
<evidence type="ECO:0000256" key="5">
    <source>
        <dbReference type="ARBA" id="ARBA00022777"/>
    </source>
</evidence>